<dbReference type="PANTHER" id="PTHR46890">
    <property type="entry name" value="NON-LTR RETROLELEMENT REVERSE TRANSCRIPTASE-LIKE PROTEIN-RELATED"/>
    <property type="match status" value="1"/>
</dbReference>
<proteinExistence type="predicted"/>
<dbReference type="InterPro" id="IPR052343">
    <property type="entry name" value="Retrotransposon-Effector_Assoc"/>
</dbReference>
<organism evidence="1 2">
    <name type="scientific">Gossypium australe</name>
    <dbReference type="NCBI Taxonomy" id="47621"/>
    <lineage>
        <taxon>Eukaryota</taxon>
        <taxon>Viridiplantae</taxon>
        <taxon>Streptophyta</taxon>
        <taxon>Embryophyta</taxon>
        <taxon>Tracheophyta</taxon>
        <taxon>Spermatophyta</taxon>
        <taxon>Magnoliopsida</taxon>
        <taxon>eudicotyledons</taxon>
        <taxon>Gunneridae</taxon>
        <taxon>Pentapetalae</taxon>
        <taxon>rosids</taxon>
        <taxon>malvids</taxon>
        <taxon>Malvales</taxon>
        <taxon>Malvaceae</taxon>
        <taxon>Malvoideae</taxon>
        <taxon>Gossypium</taxon>
    </lineage>
</organism>
<dbReference type="Proteomes" id="UP000325315">
    <property type="component" value="Unassembled WGS sequence"/>
</dbReference>
<dbReference type="OrthoDB" id="1744687at2759"/>
<accession>A0A5B6VIT2</accession>
<protein>
    <submittedName>
        <fullName evidence="1">Reverse transcriptase</fullName>
    </submittedName>
</protein>
<evidence type="ECO:0000313" key="1">
    <source>
        <dbReference type="EMBL" id="KAA3469130.1"/>
    </source>
</evidence>
<sequence>MKTADDMNNELTEPYLKKKVFVVVKDMKPTKAPGIDIFWPFSFNVAGILSERIVLNGKKSMENLNVTNIVLKTQNLLNFRTQNPLNMTNFQPISLCKVIYKVVGKIVANHLQTFSGKLISNNILLAYEILNTFILLAHEILNTFSQKRGGMIECISTVSYSISINGLREDKFQPTMGPRQKDPLSPFLFLICNEGLSTLMRLARREGRLKGVRASRTTTRGEIALKNILKEYENCLGQCVNFDKSTIFFSTNTLENVRLQLSNDMGVRYSKNLEKYLGLPNIVNKKRKKPLFKA</sequence>
<reference evidence="2" key="1">
    <citation type="journal article" date="2019" name="Plant Biotechnol. J.">
        <title>Genome sequencing of the Australian wild diploid species Gossypium australe highlights disease resistance and delayed gland morphogenesis.</title>
        <authorList>
            <person name="Cai Y."/>
            <person name="Cai X."/>
            <person name="Wang Q."/>
            <person name="Wang P."/>
            <person name="Zhang Y."/>
            <person name="Cai C."/>
            <person name="Xu Y."/>
            <person name="Wang K."/>
            <person name="Zhou Z."/>
            <person name="Wang C."/>
            <person name="Geng S."/>
            <person name="Li B."/>
            <person name="Dong Q."/>
            <person name="Hou Y."/>
            <person name="Wang H."/>
            <person name="Ai P."/>
            <person name="Liu Z."/>
            <person name="Yi F."/>
            <person name="Sun M."/>
            <person name="An G."/>
            <person name="Cheng J."/>
            <person name="Zhang Y."/>
            <person name="Shi Q."/>
            <person name="Xie Y."/>
            <person name="Shi X."/>
            <person name="Chang Y."/>
            <person name="Huang F."/>
            <person name="Chen Y."/>
            <person name="Hong S."/>
            <person name="Mi L."/>
            <person name="Sun Q."/>
            <person name="Zhang L."/>
            <person name="Zhou B."/>
            <person name="Peng R."/>
            <person name="Zhang X."/>
            <person name="Liu F."/>
        </authorList>
    </citation>
    <scope>NUCLEOTIDE SEQUENCE [LARGE SCALE GENOMIC DNA]</scope>
    <source>
        <strain evidence="2">cv. PA1801</strain>
    </source>
</reference>
<keyword evidence="1" id="KW-0808">Transferase</keyword>
<keyword evidence="1" id="KW-0548">Nucleotidyltransferase</keyword>
<keyword evidence="1" id="KW-0695">RNA-directed DNA polymerase</keyword>
<name>A0A5B6VIT2_9ROSI</name>
<gene>
    <name evidence="1" type="ORF">EPI10_014951</name>
</gene>
<comment type="caution">
    <text evidence="1">The sequence shown here is derived from an EMBL/GenBank/DDBJ whole genome shotgun (WGS) entry which is preliminary data.</text>
</comment>
<evidence type="ECO:0000313" key="2">
    <source>
        <dbReference type="Proteomes" id="UP000325315"/>
    </source>
</evidence>
<dbReference type="GO" id="GO:0003964">
    <property type="term" value="F:RNA-directed DNA polymerase activity"/>
    <property type="evidence" value="ECO:0007669"/>
    <property type="project" value="UniProtKB-KW"/>
</dbReference>
<dbReference type="AlphaFoldDB" id="A0A5B6VIT2"/>
<dbReference type="EMBL" id="SMMG02000006">
    <property type="protein sequence ID" value="KAA3469130.1"/>
    <property type="molecule type" value="Genomic_DNA"/>
</dbReference>
<keyword evidence="2" id="KW-1185">Reference proteome</keyword>
<dbReference type="PANTHER" id="PTHR46890:SF48">
    <property type="entry name" value="RNA-DIRECTED DNA POLYMERASE"/>
    <property type="match status" value="1"/>
</dbReference>